<dbReference type="InterPro" id="IPR001750">
    <property type="entry name" value="ND/Mrp_TM"/>
</dbReference>
<dbReference type="KEGG" id="hut:Huta_0692"/>
<feature type="transmembrane region" description="Helical" evidence="5">
    <location>
        <begin position="83"/>
        <end position="104"/>
    </location>
</feature>
<evidence type="ECO:0000313" key="7">
    <source>
        <dbReference type="EMBL" id="ACV10878.1"/>
    </source>
</evidence>
<feature type="transmembrane region" description="Helical" evidence="5">
    <location>
        <begin position="459"/>
        <end position="481"/>
    </location>
</feature>
<feature type="domain" description="NADH:quinone oxidoreductase/Mrp antiporter transmembrane" evidence="6">
    <location>
        <begin position="135"/>
        <end position="434"/>
    </location>
</feature>
<feature type="transmembrane region" description="Helical" evidence="5">
    <location>
        <begin position="6"/>
        <end position="28"/>
    </location>
</feature>
<dbReference type="PANTHER" id="PTHR22773">
    <property type="entry name" value="NADH DEHYDROGENASE"/>
    <property type="match status" value="1"/>
</dbReference>
<evidence type="ECO:0000259" key="6">
    <source>
        <dbReference type="Pfam" id="PF00361"/>
    </source>
</evidence>
<dbReference type="InterPro" id="IPR010096">
    <property type="entry name" value="NADH-Q_OxRdtase_suN/2"/>
</dbReference>
<keyword evidence="2 5" id="KW-0812">Transmembrane</keyword>
<dbReference type="Proteomes" id="UP000002071">
    <property type="component" value="Chromosome"/>
</dbReference>
<dbReference type="HOGENOM" id="CLU_007100_1_1_2"/>
<dbReference type="AlphaFoldDB" id="C7NTF6"/>
<reference evidence="7 8" key="1">
    <citation type="journal article" date="2009" name="Stand. Genomic Sci.">
        <title>Complete genome sequence of Halorhabdus utahensis type strain (AX-2).</title>
        <authorList>
            <person name="Anderson I."/>
            <person name="Tindall B.J."/>
            <person name="Pomrenke H."/>
            <person name="Goker M."/>
            <person name="Lapidus A."/>
            <person name="Nolan M."/>
            <person name="Copeland A."/>
            <person name="Glavina Del Rio T."/>
            <person name="Chen F."/>
            <person name="Tice H."/>
            <person name="Cheng J.F."/>
            <person name="Lucas S."/>
            <person name="Chertkov O."/>
            <person name="Bruce D."/>
            <person name="Brettin T."/>
            <person name="Detter J.C."/>
            <person name="Han C."/>
            <person name="Goodwin L."/>
            <person name="Land M."/>
            <person name="Hauser L."/>
            <person name="Chang Y.J."/>
            <person name="Jeffries C.D."/>
            <person name="Pitluck S."/>
            <person name="Pati A."/>
            <person name="Mavromatis K."/>
            <person name="Ivanova N."/>
            <person name="Ovchinnikova G."/>
            <person name="Chen A."/>
            <person name="Palaniappan K."/>
            <person name="Chain P."/>
            <person name="Rohde M."/>
            <person name="Bristow J."/>
            <person name="Eisen J.A."/>
            <person name="Markowitz V."/>
            <person name="Hugenholtz P."/>
            <person name="Kyrpides N.C."/>
            <person name="Klenk H.P."/>
        </authorList>
    </citation>
    <scope>NUCLEOTIDE SEQUENCE [LARGE SCALE GENOMIC DNA]</scope>
    <source>
        <strain evidence="8">DSM 12940 / JCM 11049 / AX-2</strain>
    </source>
</reference>
<dbReference type="Pfam" id="PF00361">
    <property type="entry name" value="Proton_antipo_M"/>
    <property type="match status" value="1"/>
</dbReference>
<comment type="subcellular location">
    <subcellularLocation>
        <location evidence="1">Membrane</location>
        <topology evidence="1">Multi-pass membrane protein</topology>
    </subcellularLocation>
</comment>
<feature type="transmembrane region" description="Helical" evidence="5">
    <location>
        <begin position="342"/>
        <end position="363"/>
    </location>
</feature>
<organism evidence="7 8">
    <name type="scientific">Halorhabdus utahensis (strain DSM 12940 / JCM 11049 / AX-2)</name>
    <dbReference type="NCBI Taxonomy" id="519442"/>
    <lineage>
        <taxon>Archaea</taxon>
        <taxon>Methanobacteriati</taxon>
        <taxon>Methanobacteriota</taxon>
        <taxon>Stenosarchaea group</taxon>
        <taxon>Halobacteria</taxon>
        <taxon>Halobacteriales</taxon>
        <taxon>Haloarculaceae</taxon>
        <taxon>Halorhabdus</taxon>
    </lineage>
</organism>
<protein>
    <submittedName>
        <fullName evidence="7">Proton-translocating NADH-quinone oxidoreductase, chain N</fullName>
        <ecNumber evidence="7">1.6.99.5</ecNumber>
    </submittedName>
</protein>
<feature type="transmembrane region" description="Helical" evidence="5">
    <location>
        <begin position="116"/>
        <end position="133"/>
    </location>
</feature>
<dbReference type="GeneID" id="8382961"/>
<keyword evidence="4 5" id="KW-0472">Membrane</keyword>
<evidence type="ECO:0000256" key="1">
    <source>
        <dbReference type="ARBA" id="ARBA00004141"/>
    </source>
</evidence>
<feature type="transmembrane region" description="Helical" evidence="5">
    <location>
        <begin position="311"/>
        <end position="330"/>
    </location>
</feature>
<evidence type="ECO:0000256" key="3">
    <source>
        <dbReference type="ARBA" id="ARBA00022989"/>
    </source>
</evidence>
<feature type="transmembrane region" description="Helical" evidence="5">
    <location>
        <begin position="384"/>
        <end position="407"/>
    </location>
</feature>
<dbReference type="OrthoDB" id="29144at2157"/>
<feature type="transmembrane region" description="Helical" evidence="5">
    <location>
        <begin position="247"/>
        <end position="267"/>
    </location>
</feature>
<proteinExistence type="inferred from homology"/>
<dbReference type="EC" id="1.6.99.5" evidence="7"/>
<feature type="transmembrane region" description="Helical" evidence="5">
    <location>
        <begin position="419"/>
        <end position="438"/>
    </location>
</feature>
<dbReference type="GO" id="GO:0008137">
    <property type="term" value="F:NADH dehydrogenase (ubiquinone) activity"/>
    <property type="evidence" value="ECO:0007669"/>
    <property type="project" value="InterPro"/>
</dbReference>
<dbReference type="EMBL" id="CP001687">
    <property type="protein sequence ID" value="ACV10878.1"/>
    <property type="molecule type" value="Genomic_DNA"/>
</dbReference>
<feature type="transmembrane region" description="Helical" evidence="5">
    <location>
        <begin position="139"/>
        <end position="158"/>
    </location>
</feature>
<keyword evidence="3 5" id="KW-1133">Transmembrane helix</keyword>
<evidence type="ECO:0000313" key="8">
    <source>
        <dbReference type="Proteomes" id="UP000002071"/>
    </source>
</evidence>
<feature type="transmembrane region" description="Helical" evidence="5">
    <location>
        <begin position="211"/>
        <end position="235"/>
    </location>
</feature>
<evidence type="ECO:0000256" key="4">
    <source>
        <dbReference type="ARBA" id="ARBA00023136"/>
    </source>
</evidence>
<gene>
    <name evidence="7" type="ordered locus">Huta_0692</name>
</gene>
<accession>C7NTF6</accession>
<dbReference type="GO" id="GO:0016491">
    <property type="term" value="F:oxidoreductase activity"/>
    <property type="evidence" value="ECO:0007669"/>
    <property type="project" value="UniProtKB-KW"/>
</dbReference>
<feature type="transmembrane region" description="Helical" evidence="5">
    <location>
        <begin position="170"/>
        <end position="191"/>
    </location>
</feature>
<evidence type="ECO:0000256" key="2">
    <source>
        <dbReference type="ARBA" id="ARBA00022692"/>
    </source>
</evidence>
<evidence type="ECO:0000256" key="5">
    <source>
        <dbReference type="SAM" id="Phobius"/>
    </source>
</evidence>
<dbReference type="RefSeq" id="WP_015788458.1">
    <property type="nucleotide sequence ID" value="NC_013158.1"/>
</dbReference>
<dbReference type="eggNOG" id="arCOG01540">
    <property type="taxonomic scope" value="Archaea"/>
</dbReference>
<feature type="transmembrane region" description="Helical" evidence="5">
    <location>
        <begin position="279"/>
        <end position="299"/>
    </location>
</feature>
<dbReference type="NCBIfam" id="TIGR01770">
    <property type="entry name" value="NDH_I_N"/>
    <property type="match status" value="1"/>
</dbReference>
<dbReference type="GO" id="GO:0042773">
    <property type="term" value="P:ATP synthesis coupled electron transport"/>
    <property type="evidence" value="ECO:0007669"/>
    <property type="project" value="InterPro"/>
</dbReference>
<dbReference type="PRINTS" id="PR01434">
    <property type="entry name" value="NADHDHGNASE5"/>
</dbReference>
<sequence length="496" mass="51450">MAAIELPQWAALAPALVLGLTALALFVIDSIEPEPDTTNTGLLTGVGLAGALAALAFNVWFLVAGTGNPAAIELFGDQLLVDGMTLFFGTIVASVLALVVLGSYDYYTGVPYRAEYFSLLFLAATGMTLLGAVNSFATALLALELASLPSYALVASLKDNKGSVEGGLKYFLVGALSSAILVYGISLVYAATGHLAFTEVAGALGDAPAGILGVGVVMVAGGVAFKTASVPFHFWAPEAYEGAPTPISAFLSSASKAAGFVLAFRLFTTAFPYDLISGTIDWLLLFQILAVATMVLGNFAAATQRSVKRMLAYSSIGHAGYVLISLAALTPQADGSLVLGAGMLHLLVYGFMNTGAFMFVALAEYWDVGRTFEDYNGLAREAPVAAVAMTIFLFSLAGLPVGAGFLSKYVLFGAAVNAGVWWLAAVGAIASALSLFYYSRVVKALWFEEPTQAFEIDSYPIGLYTAIIVAAVVTVLLLPAFGFPSEEAIAAAGALV</sequence>
<name>C7NTF6_HALUD</name>
<keyword evidence="8" id="KW-1185">Reference proteome</keyword>
<dbReference type="STRING" id="519442.Huta_0692"/>
<dbReference type="HAMAP" id="MF_00445">
    <property type="entry name" value="NDH1_NuoN_1"/>
    <property type="match status" value="1"/>
</dbReference>
<feature type="transmembrane region" description="Helical" evidence="5">
    <location>
        <begin position="40"/>
        <end position="63"/>
    </location>
</feature>
<dbReference type="GO" id="GO:0016020">
    <property type="term" value="C:membrane"/>
    <property type="evidence" value="ECO:0007669"/>
    <property type="project" value="UniProtKB-SubCell"/>
</dbReference>
<keyword evidence="7" id="KW-0560">Oxidoreductase</keyword>